<proteinExistence type="inferred from homology"/>
<protein>
    <recommendedName>
        <fullName evidence="10">DNA topoisomerase 4 subunit B</fullName>
        <ecNumber evidence="10">5.6.2.2</ecNumber>
    </recommendedName>
    <alternativeName>
        <fullName evidence="10">Topoisomerase IV subunit B</fullName>
    </alternativeName>
</protein>
<organism evidence="12 13">
    <name type="scientific">Alteromonas australica</name>
    <dbReference type="NCBI Taxonomy" id="589873"/>
    <lineage>
        <taxon>Bacteria</taxon>
        <taxon>Pseudomonadati</taxon>
        <taxon>Pseudomonadota</taxon>
        <taxon>Gammaproteobacteria</taxon>
        <taxon>Alteromonadales</taxon>
        <taxon>Alteromonadaceae</taxon>
        <taxon>Alteromonas/Salinimonas group</taxon>
        <taxon>Alteromonas</taxon>
    </lineage>
</organism>
<feature type="domain" description="Toprim" evidence="11">
    <location>
        <begin position="413"/>
        <end position="526"/>
    </location>
</feature>
<dbReference type="KEGG" id="aal:EP13_03155"/>
<evidence type="ECO:0000313" key="13">
    <source>
        <dbReference type="Proteomes" id="UP000056090"/>
    </source>
</evidence>
<dbReference type="SUPFAM" id="SSF54211">
    <property type="entry name" value="Ribosomal protein S5 domain 2-like"/>
    <property type="match status" value="1"/>
</dbReference>
<dbReference type="GO" id="GO:0005524">
    <property type="term" value="F:ATP binding"/>
    <property type="evidence" value="ECO:0007669"/>
    <property type="project" value="UniProtKB-UniRule"/>
</dbReference>
<evidence type="ECO:0000256" key="9">
    <source>
        <dbReference type="ARBA" id="ARBA00023235"/>
    </source>
</evidence>
<dbReference type="InterPro" id="IPR001241">
    <property type="entry name" value="Topo_IIA"/>
</dbReference>
<feature type="site" description="Interaction with DNA" evidence="10">
    <location>
        <position position="447"/>
    </location>
</feature>
<name>A0A075NYX7_9ALTE</name>
<dbReference type="InterPro" id="IPR020568">
    <property type="entry name" value="Ribosomal_Su5_D2-typ_SF"/>
</dbReference>
<dbReference type="GO" id="GO:0003677">
    <property type="term" value="F:DNA binding"/>
    <property type="evidence" value="ECO:0007669"/>
    <property type="project" value="UniProtKB-UniRule"/>
</dbReference>
<dbReference type="EC" id="5.6.2.2" evidence="10"/>
<gene>
    <name evidence="10" type="primary">parE</name>
    <name evidence="12" type="ORF">EP13_03155</name>
</gene>
<dbReference type="GO" id="GO:0046872">
    <property type="term" value="F:metal ion binding"/>
    <property type="evidence" value="ECO:0007669"/>
    <property type="project" value="UniProtKB-KW"/>
</dbReference>
<dbReference type="CDD" id="cd16928">
    <property type="entry name" value="HATPase_GyrB-like"/>
    <property type="match status" value="1"/>
</dbReference>
<dbReference type="Pfam" id="PF00204">
    <property type="entry name" value="DNA_gyraseB"/>
    <property type="match status" value="1"/>
</dbReference>
<feature type="site" description="Interaction with DNA" evidence="10">
    <location>
        <position position="498"/>
    </location>
</feature>
<dbReference type="InterPro" id="IPR013760">
    <property type="entry name" value="Topo_IIA-like_dom_sf"/>
</dbReference>
<comment type="cofactor">
    <cofactor evidence="2">
        <name>Mg(2+)</name>
        <dbReference type="ChEBI" id="CHEBI:18420"/>
    </cofactor>
</comment>
<evidence type="ECO:0000256" key="5">
    <source>
        <dbReference type="ARBA" id="ARBA00022840"/>
    </source>
</evidence>
<evidence type="ECO:0000259" key="11">
    <source>
        <dbReference type="PROSITE" id="PS50880"/>
    </source>
</evidence>
<dbReference type="AlphaFoldDB" id="A0A075NYX7"/>
<evidence type="ECO:0000256" key="2">
    <source>
        <dbReference type="ARBA" id="ARBA00001946"/>
    </source>
</evidence>
<dbReference type="Pfam" id="PF01751">
    <property type="entry name" value="Toprim"/>
    <property type="match status" value="1"/>
</dbReference>
<dbReference type="SMART" id="SM00433">
    <property type="entry name" value="TOP2c"/>
    <property type="match status" value="1"/>
</dbReference>
<dbReference type="InterPro" id="IPR003594">
    <property type="entry name" value="HATPase_dom"/>
</dbReference>
<dbReference type="eggNOG" id="COG0187">
    <property type="taxonomic scope" value="Bacteria"/>
</dbReference>
<feature type="binding site" evidence="10">
    <location>
        <begin position="110"/>
        <end position="116"/>
    </location>
    <ligand>
        <name>ATP</name>
        <dbReference type="ChEBI" id="CHEBI:30616"/>
    </ligand>
</feature>
<dbReference type="InterPro" id="IPR006171">
    <property type="entry name" value="TOPRIM_dom"/>
</dbReference>
<comment type="similarity">
    <text evidence="10">Belongs to the type II topoisomerase family. ParE type 1 subfamily.</text>
</comment>
<keyword evidence="6" id="KW-0460">Magnesium</keyword>
<dbReference type="FunFam" id="3.30.230.10:FF:000012">
    <property type="entry name" value="DNA topoisomerase 4 subunit B"/>
    <property type="match status" value="1"/>
</dbReference>
<dbReference type="Gene3D" id="3.30.565.10">
    <property type="entry name" value="Histidine kinase-like ATPase, C-terminal domain"/>
    <property type="match status" value="1"/>
</dbReference>
<dbReference type="GO" id="GO:0003918">
    <property type="term" value="F:DNA topoisomerase type II (double strand cut, ATP-hydrolyzing) activity"/>
    <property type="evidence" value="ECO:0007669"/>
    <property type="project" value="UniProtKB-UniRule"/>
</dbReference>
<feature type="binding site" evidence="10">
    <location>
        <position position="335"/>
    </location>
    <ligand>
        <name>ATP</name>
        <dbReference type="ChEBI" id="CHEBI:30616"/>
    </ligand>
</feature>
<feature type="binding site" evidence="10">
    <location>
        <position position="5"/>
    </location>
    <ligand>
        <name>ATP</name>
        <dbReference type="ChEBI" id="CHEBI:30616"/>
    </ligand>
</feature>
<comment type="subunit">
    <text evidence="10">Heterotetramer composed of ParC and ParE.</text>
</comment>
<keyword evidence="5 10" id="KW-0067">ATP-binding</keyword>
<feature type="site" description="Interaction with DNA" evidence="10">
    <location>
        <position position="616"/>
    </location>
</feature>
<dbReference type="CDD" id="cd00822">
    <property type="entry name" value="TopoII_Trans_DNA_gyrase"/>
    <property type="match status" value="1"/>
</dbReference>
<dbReference type="SMART" id="SM00387">
    <property type="entry name" value="HATPase_c"/>
    <property type="match status" value="1"/>
</dbReference>
<feature type="binding site" evidence="10">
    <location>
        <position position="42"/>
    </location>
    <ligand>
        <name>ATP</name>
        <dbReference type="ChEBI" id="CHEBI:30616"/>
    </ligand>
</feature>
<keyword evidence="9 10" id="KW-0413">Isomerase</keyword>
<evidence type="ECO:0000256" key="6">
    <source>
        <dbReference type="ARBA" id="ARBA00022842"/>
    </source>
</evidence>
<keyword evidence="13" id="KW-1185">Reference proteome</keyword>
<evidence type="ECO:0000256" key="7">
    <source>
        <dbReference type="ARBA" id="ARBA00023029"/>
    </source>
</evidence>
<dbReference type="Pfam" id="PF02518">
    <property type="entry name" value="HATPase_c"/>
    <property type="match status" value="1"/>
</dbReference>
<keyword evidence="7 10" id="KW-0799">Topoisomerase</keyword>
<dbReference type="FunFam" id="3.30.565.10:FF:000002">
    <property type="entry name" value="DNA gyrase subunit B"/>
    <property type="match status" value="1"/>
</dbReference>
<dbReference type="Gene3D" id="3.40.50.670">
    <property type="match status" value="1"/>
</dbReference>
<dbReference type="RefSeq" id="WP_044055977.1">
    <property type="nucleotide sequence ID" value="NZ_CBCSKJ010000001.1"/>
</dbReference>
<dbReference type="GeneID" id="78253937"/>
<evidence type="ECO:0000256" key="4">
    <source>
        <dbReference type="ARBA" id="ARBA00022741"/>
    </source>
</evidence>
<dbReference type="FunFam" id="3.40.50.670:FF:000003">
    <property type="entry name" value="DNA topoisomerase 4 subunit B"/>
    <property type="match status" value="1"/>
</dbReference>
<comment type="catalytic activity">
    <reaction evidence="1 10">
        <text>ATP-dependent breakage, passage and rejoining of double-stranded DNA.</text>
        <dbReference type="EC" id="5.6.2.2"/>
    </reaction>
</comment>
<dbReference type="InterPro" id="IPR013506">
    <property type="entry name" value="Topo_IIA_bsu_dom2"/>
</dbReference>
<keyword evidence="8 10" id="KW-0238">DNA-binding</keyword>
<dbReference type="PRINTS" id="PR00418">
    <property type="entry name" value="TPI2FAMILY"/>
</dbReference>
<dbReference type="HAMAP" id="MF_00938">
    <property type="entry name" value="ParE_type1"/>
    <property type="match status" value="1"/>
</dbReference>
<dbReference type="Gene3D" id="3.30.230.10">
    <property type="match status" value="1"/>
</dbReference>
<dbReference type="GO" id="GO:0005694">
    <property type="term" value="C:chromosome"/>
    <property type="evidence" value="ECO:0007669"/>
    <property type="project" value="InterPro"/>
</dbReference>
<sequence length="631" mass="70477">MSNQYNSDAIEVLNGLDPVKRRPGMYTDTTRPNHLGQEVIDNSVDEALAGHASNIKVILHEDQSLEVIDDGRGMPVDIHPEEKISGVELILCKLHAGGKFSNKNYAFSGGLHGVGISVVNALSTRVEVTIRRDSKVYQIAFENGDKVEDLAVIDSCGKRNTGTRVHFWPDAQYFDSAKFSVSRLMHNLRAKAVLSPGLRIRFDNKITKDSQEWYFEDGLKDYLYQAVEEFETLPTDSPFIGNFSGNTEAADWAVMWLPEGGELVTESYVNLIPTAQGGTHVNGLRQGLLESMREFCEFRNLMPRGVKLSPDDIWDRCAYILSTKMQDPQFAGQTKERLSSRQASAFVSGVVKDAFSLWLNQHTEVAEALAEMCINNAQRRLRQTKKVARKKVTQGPALPGKLTDCSSQDISYSELFLVEGDSAGGSAKQARDREFQAIMPLRGKILNSWEVDSSQVLASQEIHDISVALGIDPDSSDLSGLRYGKICILADADSDGLHIATLLCALFVKHFRTLVNHGHVYVAMPPLFRIDVGKEVFYALDESEKQGILDRIEAEKKRGKVNVQRFKGLGEMNPMQLRETTMDPNTRRLVQLTIEDAEEMLELMDMLLAKKRSGDRKIWLESKGNMAEVDL</sequence>
<dbReference type="InterPro" id="IPR002288">
    <property type="entry name" value="DNA_gyrase_B_C"/>
</dbReference>
<dbReference type="PANTHER" id="PTHR45866:SF4">
    <property type="entry name" value="DNA TOPOISOMERASE 4 SUBUNIT B"/>
    <property type="match status" value="1"/>
</dbReference>
<dbReference type="InterPro" id="IPR014721">
    <property type="entry name" value="Ribsml_uS5_D2-typ_fold_subgr"/>
</dbReference>
<dbReference type="PRINTS" id="PR01098">
    <property type="entry name" value="TOPISMRASE4B"/>
</dbReference>
<dbReference type="InterPro" id="IPR018522">
    <property type="entry name" value="TopoIIA_CS"/>
</dbReference>
<evidence type="ECO:0000256" key="3">
    <source>
        <dbReference type="ARBA" id="ARBA00022723"/>
    </source>
</evidence>
<dbReference type="Proteomes" id="UP000056090">
    <property type="component" value="Chromosome"/>
</dbReference>
<keyword evidence="4 10" id="KW-0547">Nucleotide-binding</keyword>
<dbReference type="NCBIfam" id="TIGR01055">
    <property type="entry name" value="parE_Gneg"/>
    <property type="match status" value="1"/>
</dbReference>
<dbReference type="Pfam" id="PF00986">
    <property type="entry name" value="DNA_gyraseB_C"/>
    <property type="match status" value="1"/>
</dbReference>
<dbReference type="InterPro" id="IPR013759">
    <property type="entry name" value="Topo_IIA_B_C"/>
</dbReference>
<dbReference type="SUPFAM" id="SSF56719">
    <property type="entry name" value="Type II DNA topoisomerase"/>
    <property type="match status" value="1"/>
</dbReference>
<dbReference type="PROSITE" id="PS50880">
    <property type="entry name" value="TOPRIM"/>
    <property type="match status" value="1"/>
</dbReference>
<dbReference type="InterPro" id="IPR036890">
    <property type="entry name" value="HATPase_C_sf"/>
</dbReference>
<evidence type="ECO:0000313" key="12">
    <source>
        <dbReference type="EMBL" id="AIF97770.1"/>
    </source>
</evidence>
<evidence type="ECO:0000256" key="10">
    <source>
        <dbReference type="HAMAP-Rule" id="MF_00938"/>
    </source>
</evidence>
<comment type="function">
    <text evidence="10">Topoisomerase IV is essential for chromosome segregation. It relaxes supercoiled DNA. Performs the decatenation events required during the replication of a circular DNA molecule.</text>
</comment>
<keyword evidence="3" id="KW-0479">Metal-binding</keyword>
<dbReference type="EMBL" id="CP008849">
    <property type="protein sequence ID" value="AIF97770.1"/>
    <property type="molecule type" value="Genomic_DNA"/>
</dbReference>
<evidence type="ECO:0000256" key="8">
    <source>
        <dbReference type="ARBA" id="ARBA00023125"/>
    </source>
</evidence>
<feature type="binding site" evidence="10">
    <location>
        <position position="69"/>
    </location>
    <ligand>
        <name>ATP</name>
        <dbReference type="ChEBI" id="CHEBI:30616"/>
    </ligand>
</feature>
<accession>A0A075NYX7</accession>
<dbReference type="PANTHER" id="PTHR45866">
    <property type="entry name" value="DNA GYRASE/TOPOISOMERASE SUBUNIT B"/>
    <property type="match status" value="1"/>
</dbReference>
<reference evidence="12 13" key="1">
    <citation type="submission" date="2014-06" db="EMBL/GenBank/DDBJ databases">
        <title>Genomes of Alteromonas australica, a world apart.</title>
        <authorList>
            <person name="Gonzaga A."/>
            <person name="Lopez-Perez M."/>
            <person name="Rodriguez-Valera F."/>
        </authorList>
    </citation>
    <scope>NUCLEOTIDE SEQUENCE [LARGE SCALE GENOMIC DNA]</scope>
    <source>
        <strain evidence="12 13">H 17</strain>
    </source>
</reference>
<dbReference type="GO" id="GO:0006265">
    <property type="term" value="P:DNA topological change"/>
    <property type="evidence" value="ECO:0007669"/>
    <property type="project" value="UniProtKB-UniRule"/>
</dbReference>
<dbReference type="PROSITE" id="PS00177">
    <property type="entry name" value="TOPOISOMERASE_II"/>
    <property type="match status" value="1"/>
</dbReference>
<dbReference type="SUPFAM" id="SSF55874">
    <property type="entry name" value="ATPase domain of HSP90 chaperone/DNA topoisomerase II/histidine kinase"/>
    <property type="match status" value="1"/>
</dbReference>
<dbReference type="GO" id="GO:0007059">
    <property type="term" value="P:chromosome segregation"/>
    <property type="evidence" value="ECO:0007669"/>
    <property type="project" value="UniProtKB-UniRule"/>
</dbReference>
<evidence type="ECO:0000256" key="1">
    <source>
        <dbReference type="ARBA" id="ARBA00000185"/>
    </source>
</evidence>
<dbReference type="InterPro" id="IPR005737">
    <property type="entry name" value="TopoIV_B_Gneg"/>
</dbReference>